<reference evidence="1 2" key="1">
    <citation type="submission" date="2016-10" db="EMBL/GenBank/DDBJ databases">
        <authorList>
            <person name="de Groot N.N."/>
        </authorList>
    </citation>
    <scope>NUCLEOTIDE SEQUENCE [LARGE SCALE GENOMIC DNA]</scope>
    <source>
        <strain evidence="1 2">DSM 21800</strain>
    </source>
</reference>
<dbReference type="STRING" id="630515.SAMN04489812_1862"/>
<keyword evidence="2" id="KW-1185">Reference proteome</keyword>
<dbReference type="EMBL" id="LT629772">
    <property type="protein sequence ID" value="SDS42255.1"/>
    <property type="molecule type" value="Genomic_DNA"/>
</dbReference>
<dbReference type="AlphaFoldDB" id="A0A1H1S2M3"/>
<evidence type="ECO:0000313" key="2">
    <source>
        <dbReference type="Proteomes" id="UP000199103"/>
    </source>
</evidence>
<proteinExistence type="predicted"/>
<dbReference type="RefSeq" id="WP_157683329.1">
    <property type="nucleotide sequence ID" value="NZ_LT629772.1"/>
</dbReference>
<organism evidence="1 2">
    <name type="scientific">Microlunatus soli</name>
    <dbReference type="NCBI Taxonomy" id="630515"/>
    <lineage>
        <taxon>Bacteria</taxon>
        <taxon>Bacillati</taxon>
        <taxon>Actinomycetota</taxon>
        <taxon>Actinomycetes</taxon>
        <taxon>Propionibacteriales</taxon>
        <taxon>Propionibacteriaceae</taxon>
        <taxon>Microlunatus</taxon>
    </lineage>
</organism>
<gene>
    <name evidence="1" type="ORF">SAMN04489812_1862</name>
</gene>
<accession>A0A1H1S2M3</accession>
<sequence length="109" mass="12198">MPAPSMSERSLRPLYAAAGLTDLIASTVRVRIAENRTETARRWTELKEKVPTLPQQTVQRLFSLPGQAGSYLTAAETRYDELADRGKEAVGNMPIPPWAERFVAQQKKN</sequence>
<protein>
    <submittedName>
        <fullName evidence="1">Uncharacterized protein</fullName>
    </submittedName>
</protein>
<dbReference type="Proteomes" id="UP000199103">
    <property type="component" value="Chromosome I"/>
</dbReference>
<evidence type="ECO:0000313" key="1">
    <source>
        <dbReference type="EMBL" id="SDS42255.1"/>
    </source>
</evidence>
<name>A0A1H1S2M3_9ACTN</name>